<dbReference type="OrthoDB" id="2994945at2759"/>
<dbReference type="Proteomes" id="UP000053989">
    <property type="component" value="Unassembled WGS sequence"/>
</dbReference>
<proteinExistence type="predicted"/>
<keyword evidence="2" id="KW-1185">Reference proteome</keyword>
<dbReference type="SUPFAM" id="SSF46689">
    <property type="entry name" value="Homeodomain-like"/>
    <property type="match status" value="1"/>
</dbReference>
<gene>
    <name evidence="1" type="ORF">SCLCIDRAFT_1164598</name>
</gene>
<dbReference type="STRING" id="1036808.A0A0C3E9A1"/>
<dbReference type="EMBL" id="KN822025">
    <property type="protein sequence ID" value="KIM64939.1"/>
    <property type="molecule type" value="Genomic_DNA"/>
</dbReference>
<protein>
    <submittedName>
        <fullName evidence="1">Uncharacterized protein</fullName>
    </submittedName>
</protein>
<sequence length="135" mass="16049">MYRKISCDVKIAAMNLYEWNLLSLEQILDCVRFSESTFWHTLRLWIETGDVVNHPTGSPGRPRTLHFDDINYLIWLVNHRPTWFLDELLSLLESNRFITTHFTTIYRELVHAGISLKKLRKIAKEQDKDKQAEFV</sequence>
<dbReference type="AlphaFoldDB" id="A0A0C3E9A1"/>
<name>A0A0C3E9A1_9AGAM</name>
<accession>A0A0C3E9A1</accession>
<evidence type="ECO:0000313" key="2">
    <source>
        <dbReference type="Proteomes" id="UP000053989"/>
    </source>
</evidence>
<evidence type="ECO:0000313" key="1">
    <source>
        <dbReference type="EMBL" id="KIM64939.1"/>
    </source>
</evidence>
<dbReference type="HOGENOM" id="CLU_056788_9_3_1"/>
<organism evidence="1 2">
    <name type="scientific">Scleroderma citrinum Foug A</name>
    <dbReference type="NCBI Taxonomy" id="1036808"/>
    <lineage>
        <taxon>Eukaryota</taxon>
        <taxon>Fungi</taxon>
        <taxon>Dikarya</taxon>
        <taxon>Basidiomycota</taxon>
        <taxon>Agaricomycotina</taxon>
        <taxon>Agaricomycetes</taxon>
        <taxon>Agaricomycetidae</taxon>
        <taxon>Boletales</taxon>
        <taxon>Sclerodermatineae</taxon>
        <taxon>Sclerodermataceae</taxon>
        <taxon>Scleroderma</taxon>
    </lineage>
</organism>
<reference evidence="1 2" key="1">
    <citation type="submission" date="2014-04" db="EMBL/GenBank/DDBJ databases">
        <authorList>
            <consortium name="DOE Joint Genome Institute"/>
            <person name="Kuo A."/>
            <person name="Kohler A."/>
            <person name="Nagy L.G."/>
            <person name="Floudas D."/>
            <person name="Copeland A."/>
            <person name="Barry K.W."/>
            <person name="Cichocki N."/>
            <person name="Veneault-Fourrey C."/>
            <person name="LaButti K."/>
            <person name="Lindquist E.A."/>
            <person name="Lipzen A."/>
            <person name="Lundell T."/>
            <person name="Morin E."/>
            <person name="Murat C."/>
            <person name="Sun H."/>
            <person name="Tunlid A."/>
            <person name="Henrissat B."/>
            <person name="Grigoriev I.V."/>
            <person name="Hibbett D.S."/>
            <person name="Martin F."/>
            <person name="Nordberg H.P."/>
            <person name="Cantor M.N."/>
            <person name="Hua S.X."/>
        </authorList>
    </citation>
    <scope>NUCLEOTIDE SEQUENCE [LARGE SCALE GENOMIC DNA]</scope>
    <source>
        <strain evidence="1 2">Foug A</strain>
    </source>
</reference>
<reference evidence="2" key="2">
    <citation type="submission" date="2015-01" db="EMBL/GenBank/DDBJ databases">
        <title>Evolutionary Origins and Diversification of the Mycorrhizal Mutualists.</title>
        <authorList>
            <consortium name="DOE Joint Genome Institute"/>
            <consortium name="Mycorrhizal Genomics Consortium"/>
            <person name="Kohler A."/>
            <person name="Kuo A."/>
            <person name="Nagy L.G."/>
            <person name="Floudas D."/>
            <person name="Copeland A."/>
            <person name="Barry K.W."/>
            <person name="Cichocki N."/>
            <person name="Veneault-Fourrey C."/>
            <person name="LaButti K."/>
            <person name="Lindquist E.A."/>
            <person name="Lipzen A."/>
            <person name="Lundell T."/>
            <person name="Morin E."/>
            <person name="Murat C."/>
            <person name="Riley R."/>
            <person name="Ohm R."/>
            <person name="Sun H."/>
            <person name="Tunlid A."/>
            <person name="Henrissat B."/>
            <person name="Grigoriev I.V."/>
            <person name="Hibbett D.S."/>
            <person name="Martin F."/>
        </authorList>
    </citation>
    <scope>NUCLEOTIDE SEQUENCE [LARGE SCALE GENOMIC DNA]</scope>
    <source>
        <strain evidence="2">Foug A</strain>
    </source>
</reference>
<dbReference type="InterPro" id="IPR009057">
    <property type="entry name" value="Homeodomain-like_sf"/>
</dbReference>
<dbReference type="InParanoid" id="A0A0C3E9A1"/>